<evidence type="ECO:0000313" key="2">
    <source>
        <dbReference type="Proteomes" id="UP000271162"/>
    </source>
</evidence>
<dbReference type="EMBL" id="UYSL01024452">
    <property type="protein sequence ID" value="VDL83487.1"/>
    <property type="molecule type" value="Genomic_DNA"/>
</dbReference>
<organism evidence="3">
    <name type="scientific">Nippostrongylus brasiliensis</name>
    <name type="common">Rat hookworm</name>
    <dbReference type="NCBI Taxonomy" id="27835"/>
    <lineage>
        <taxon>Eukaryota</taxon>
        <taxon>Metazoa</taxon>
        <taxon>Ecdysozoa</taxon>
        <taxon>Nematoda</taxon>
        <taxon>Chromadorea</taxon>
        <taxon>Rhabditida</taxon>
        <taxon>Rhabditina</taxon>
        <taxon>Rhabditomorpha</taxon>
        <taxon>Strongyloidea</taxon>
        <taxon>Heligmosomidae</taxon>
        <taxon>Nippostrongylus</taxon>
    </lineage>
</organism>
<evidence type="ECO:0000313" key="1">
    <source>
        <dbReference type="EMBL" id="VDL83487.1"/>
    </source>
</evidence>
<keyword evidence="2" id="KW-1185">Reference proteome</keyword>
<protein>
    <submittedName>
        <fullName evidence="1 3">Uncharacterized protein</fullName>
    </submittedName>
</protein>
<proteinExistence type="predicted"/>
<name>A0A0N4YR78_NIPBR</name>
<reference evidence="3" key="1">
    <citation type="submission" date="2017-02" db="UniProtKB">
        <authorList>
            <consortium name="WormBaseParasite"/>
        </authorList>
    </citation>
    <scope>IDENTIFICATION</scope>
</reference>
<dbReference type="AlphaFoldDB" id="A0A0N4YR78"/>
<reference evidence="1 2" key="2">
    <citation type="submission" date="2018-11" db="EMBL/GenBank/DDBJ databases">
        <authorList>
            <consortium name="Pathogen Informatics"/>
        </authorList>
    </citation>
    <scope>NUCLEOTIDE SEQUENCE [LARGE SCALE GENOMIC DNA]</scope>
</reference>
<evidence type="ECO:0000313" key="3">
    <source>
        <dbReference type="WBParaSite" id="NBR_0001975001-mRNA-1"/>
    </source>
</evidence>
<accession>A0A0N4YR78</accession>
<dbReference type="WBParaSite" id="NBR_0001975001-mRNA-1">
    <property type="protein sequence ID" value="NBR_0001975001-mRNA-1"/>
    <property type="gene ID" value="NBR_0001975001"/>
</dbReference>
<dbReference type="Proteomes" id="UP000271162">
    <property type="component" value="Unassembled WGS sequence"/>
</dbReference>
<gene>
    <name evidence="1" type="ORF">NBR_LOCUS19751</name>
</gene>
<sequence>MDDEVYYYHQYTSRLPYFAATPQSLDKDRSGFFPLALWNVTFDIFIFSELRASKVQQLQRAKRWSLVPQKMTHILGKTHERSRTNRTRAQHFQHDFGSLPHTAIDAVEVARAADRTLFKQMSLDMSMGMIRSTTHHKLLRMLSSNGQRWPLGIQVGYASATVPLLNLNNYL</sequence>